<name>A0A223S4R9_9ACTN</name>
<proteinExistence type="predicted"/>
<dbReference type="Pfam" id="PF09957">
    <property type="entry name" value="VapB_antitoxin"/>
    <property type="match status" value="1"/>
</dbReference>
<evidence type="ECO:0000313" key="2">
    <source>
        <dbReference type="Proteomes" id="UP000215005"/>
    </source>
</evidence>
<evidence type="ECO:0000313" key="1">
    <source>
        <dbReference type="EMBL" id="ASU83124.1"/>
    </source>
</evidence>
<dbReference type="RefSeq" id="WP_017621087.1">
    <property type="nucleotide sequence ID" value="NZ_ANBG01000378.1"/>
</dbReference>
<protein>
    <submittedName>
        <fullName evidence="1">DUF2191 domain-containing protein</fullName>
    </submittedName>
</protein>
<sequence>MTKVLIDIDDDALTEATELLGTKTKKDTVNTALREVVQQMRRARALADMRELAAEGGFDLDLLMEKRNYRR</sequence>
<dbReference type="Proteomes" id="UP000215005">
    <property type="component" value="Chromosome"/>
</dbReference>
<organism evidence="1 2">
    <name type="scientific">Nocardiopsis gilva YIM 90087</name>
    <dbReference type="NCBI Taxonomy" id="1235441"/>
    <lineage>
        <taxon>Bacteria</taxon>
        <taxon>Bacillati</taxon>
        <taxon>Actinomycetota</taxon>
        <taxon>Actinomycetes</taxon>
        <taxon>Streptosporangiales</taxon>
        <taxon>Nocardiopsidaceae</taxon>
        <taxon>Nocardiopsis</taxon>
    </lineage>
</organism>
<accession>A0A223S4R9</accession>
<dbReference type="InterPro" id="IPR019239">
    <property type="entry name" value="VapB_antitoxin"/>
</dbReference>
<dbReference type="KEGG" id="ngv:CDO52_10315"/>
<reference evidence="1 2" key="1">
    <citation type="submission" date="2017-08" db="EMBL/GenBank/DDBJ databases">
        <title>The complete genome sequence of Nocardiopsis gilva YIM 90087.</title>
        <authorList>
            <person name="Yin M."/>
            <person name="Tang S."/>
        </authorList>
    </citation>
    <scope>NUCLEOTIDE SEQUENCE [LARGE SCALE GENOMIC DNA]</scope>
    <source>
        <strain evidence="1 2">YIM 90087</strain>
    </source>
</reference>
<dbReference type="EMBL" id="CP022753">
    <property type="protein sequence ID" value="ASU83124.1"/>
    <property type="molecule type" value="Genomic_DNA"/>
</dbReference>
<dbReference type="AlphaFoldDB" id="A0A223S4R9"/>
<keyword evidence="2" id="KW-1185">Reference proteome</keyword>
<gene>
    <name evidence="1" type="ORF">CDO52_10315</name>
</gene>
<dbReference type="OrthoDB" id="4563074at2"/>